<dbReference type="Pfam" id="PF18346">
    <property type="entry name" value="SH3_15"/>
    <property type="match status" value="2"/>
</dbReference>
<feature type="domain" description="MIB/HERC2" evidence="18">
    <location>
        <begin position="134"/>
        <end position="212"/>
    </location>
</feature>
<evidence type="ECO:0000256" key="3">
    <source>
        <dbReference type="ARBA" id="ARBA00004906"/>
    </source>
</evidence>
<dbReference type="GO" id="GO:0016567">
    <property type="term" value="P:protein ubiquitination"/>
    <property type="evidence" value="ECO:0007669"/>
    <property type="project" value="InterPro"/>
</dbReference>
<comment type="subcellular location">
    <subcellularLocation>
        <location evidence="2">Cytoplasm</location>
    </subcellularLocation>
</comment>
<dbReference type="Pfam" id="PF06701">
    <property type="entry name" value="MIB_HERC2"/>
    <property type="match status" value="2"/>
</dbReference>
<dbReference type="InterPro" id="IPR001841">
    <property type="entry name" value="Znf_RING"/>
</dbReference>
<dbReference type="InterPro" id="IPR013083">
    <property type="entry name" value="Znf_RING/FYVE/PHD"/>
</dbReference>
<dbReference type="InterPro" id="IPR043145">
    <property type="entry name" value="Znf_ZZ_sf"/>
</dbReference>
<evidence type="ECO:0000313" key="20">
    <source>
        <dbReference type="Proteomes" id="UP001374579"/>
    </source>
</evidence>
<evidence type="ECO:0000256" key="14">
    <source>
        <dbReference type="PROSITE-ProRule" id="PRU00023"/>
    </source>
</evidence>
<feature type="repeat" description="ANK" evidence="14">
    <location>
        <begin position="491"/>
        <end position="523"/>
    </location>
</feature>
<keyword evidence="6" id="KW-0808">Transferase</keyword>
<dbReference type="PROSITE" id="PS01357">
    <property type="entry name" value="ZF_ZZ_1"/>
    <property type="match status" value="1"/>
</dbReference>
<dbReference type="GO" id="GO:0007219">
    <property type="term" value="P:Notch signaling pathway"/>
    <property type="evidence" value="ECO:0007669"/>
    <property type="project" value="UniProtKB-KW"/>
</dbReference>
<evidence type="ECO:0000256" key="11">
    <source>
        <dbReference type="ARBA" id="ARBA00022833"/>
    </source>
</evidence>
<dbReference type="EMBL" id="JBAMIC010000019">
    <property type="protein sequence ID" value="KAK7093884.1"/>
    <property type="molecule type" value="Genomic_DNA"/>
</dbReference>
<feature type="domain" description="RING-type" evidence="16">
    <location>
        <begin position="803"/>
        <end position="837"/>
    </location>
</feature>
<evidence type="ECO:0000256" key="6">
    <source>
        <dbReference type="ARBA" id="ARBA00022679"/>
    </source>
</evidence>
<accession>A0AAN9AVQ6</accession>
<comment type="catalytic activity">
    <reaction evidence="1">
        <text>S-ubiquitinyl-[E2 ubiquitin-conjugating enzyme]-L-cysteine + [acceptor protein]-L-lysine = [E2 ubiquitin-conjugating enzyme]-L-cysteine + N(6)-ubiquitinyl-[acceptor protein]-L-lysine.</text>
        <dbReference type="EC" id="2.3.2.27"/>
    </reaction>
</comment>
<comment type="caution">
    <text evidence="19">The sequence shown here is derived from an EMBL/GenBank/DDBJ whole genome shotgun (WGS) entry which is preliminary data.</text>
</comment>
<keyword evidence="12" id="KW-0914">Notch signaling pathway</keyword>
<keyword evidence="10" id="KW-0833">Ubl conjugation pathway</keyword>
<evidence type="ECO:0000256" key="1">
    <source>
        <dbReference type="ARBA" id="ARBA00000900"/>
    </source>
</evidence>
<dbReference type="Gene3D" id="3.30.40.10">
    <property type="entry name" value="Zinc/RING finger domain, C3HC4 (zinc finger)"/>
    <property type="match status" value="1"/>
</dbReference>
<evidence type="ECO:0000259" key="17">
    <source>
        <dbReference type="PROSITE" id="PS50135"/>
    </source>
</evidence>
<dbReference type="InterPro" id="IPR002110">
    <property type="entry name" value="Ankyrin_rpt"/>
</dbReference>
<dbReference type="SUPFAM" id="SSF48403">
    <property type="entry name" value="Ankyrin repeat"/>
    <property type="match status" value="1"/>
</dbReference>
<sequence>MAAGLRVIRGPDWNLGEADGGEGHVGTLAEVKDGGKANIVWDGGEVTLCRAAEGQGYDLRVLDNATVGIRHPHIVCDECGESGIVGMRWKCTECDDFDLCSLCYFSDKHDCNHQFYRYETPNSQPAKQERRSKSMKMRVLGIFPDATVQRGHDWEWKDQDGGQGSTGRVLELLTPAAHSARSTVKVEWENGRKNVYRLGYKGKVDLQYTEEAPGLECYPQHLPPFDVSHYSESRLQDQPVTDHVTQGDNVVITVGPGELQQLQKARSGWAVGMAECVGKVGKVQGFAANGDAIVSFGNKKYRLYPGALKKVGSITLGSRVRILDDEEKVKMLQDGHGGYNEQMKAAVGKVGEVIKVDQDGDVVVKFGQRHWVFAPACCIAAPGAQVDLISADVDGSVPFGLGGNKTGADLLGLLAAMAQATGQAAGDGLFFKAVAEKQEALALDLLRKNPSLAKSETQGFSALHLASNRGLLRVSVALVAGGADLNSKDKDGDTPLMSALAGGQAEVAELLIQKGCQVDAKNNDGQTAGHKAALAGLDKIMQALVARGADLNAQDNSGDTPLHDAVSQSKVSVAEVILSWPGIDVHSKNKRGHPPLHYACMRDEPEIVDRIIRRDRSTANEKKGDGFTPLHVCACNDHDSCMRILIEKGGATVNVANDEKQTPLHVAAHEAAKDCVQLLVKHGADVNGRDSMGNTPLHVTLAGLARGMEEMGLLMAILGQLDKVKEETRTQIACFLVQHGADPHATNNLGLAALDACPQGHPKVQDAIKRYVAQMDTRRSQALPAAMSGMSLAQTNGGQEGKCKHCFFKDAQILMVPCGHRPLCKDCCSGISRCPECGQSIKTMFDKDGRKVKECIVM</sequence>
<comment type="pathway">
    <text evidence="3">Protein modification; protein ubiquitination.</text>
</comment>
<dbReference type="InterPro" id="IPR010606">
    <property type="entry name" value="Mib_Herc2"/>
</dbReference>
<evidence type="ECO:0000256" key="2">
    <source>
        <dbReference type="ARBA" id="ARBA00004496"/>
    </source>
</evidence>
<proteinExistence type="predicted"/>
<dbReference type="Gene3D" id="3.30.60.90">
    <property type="match status" value="1"/>
</dbReference>
<keyword evidence="11" id="KW-0862">Zinc</keyword>
<dbReference type="FunFam" id="3.30.60.90:FF:000004">
    <property type="entry name" value="Putative E3 ubiquitin-protein ligase MIB2"/>
    <property type="match status" value="1"/>
</dbReference>
<dbReference type="PANTHER" id="PTHR24202">
    <property type="entry name" value="E3 UBIQUITIN-PROTEIN LIGASE MIB2"/>
    <property type="match status" value="1"/>
</dbReference>
<dbReference type="PRINTS" id="PR01415">
    <property type="entry name" value="ANKYRIN"/>
</dbReference>
<dbReference type="PROSITE" id="PS50088">
    <property type="entry name" value="ANK_REPEAT"/>
    <property type="match status" value="5"/>
</dbReference>
<dbReference type="PROSITE" id="PS50089">
    <property type="entry name" value="ZF_RING_2"/>
    <property type="match status" value="1"/>
</dbReference>
<dbReference type="Pfam" id="PF13920">
    <property type="entry name" value="zf-C3HC4_3"/>
    <property type="match status" value="1"/>
</dbReference>
<organism evidence="19 20">
    <name type="scientific">Littorina saxatilis</name>
    <dbReference type="NCBI Taxonomy" id="31220"/>
    <lineage>
        <taxon>Eukaryota</taxon>
        <taxon>Metazoa</taxon>
        <taxon>Spiralia</taxon>
        <taxon>Lophotrochozoa</taxon>
        <taxon>Mollusca</taxon>
        <taxon>Gastropoda</taxon>
        <taxon>Caenogastropoda</taxon>
        <taxon>Littorinimorpha</taxon>
        <taxon>Littorinoidea</taxon>
        <taxon>Littorinidae</taxon>
        <taxon>Littorina</taxon>
    </lineage>
</organism>
<evidence type="ECO:0000256" key="5">
    <source>
        <dbReference type="ARBA" id="ARBA00022490"/>
    </source>
</evidence>
<dbReference type="PROSITE" id="PS50135">
    <property type="entry name" value="ZF_ZZ_2"/>
    <property type="match status" value="1"/>
</dbReference>
<evidence type="ECO:0000256" key="8">
    <source>
        <dbReference type="ARBA" id="ARBA00022737"/>
    </source>
</evidence>
<evidence type="ECO:0000256" key="7">
    <source>
        <dbReference type="ARBA" id="ARBA00022723"/>
    </source>
</evidence>
<dbReference type="AlphaFoldDB" id="A0AAN9AVQ6"/>
<dbReference type="PANTHER" id="PTHR24202:SF4">
    <property type="entry name" value="E3 UBIQUITIN-PROTEIN LIGASE MIB2-RELATED"/>
    <property type="match status" value="1"/>
</dbReference>
<dbReference type="InterPro" id="IPR037252">
    <property type="entry name" value="Mib_Herc2_sf"/>
</dbReference>
<dbReference type="Proteomes" id="UP001374579">
    <property type="component" value="Unassembled WGS sequence"/>
</dbReference>
<dbReference type="Pfam" id="PF00023">
    <property type="entry name" value="Ank"/>
    <property type="match status" value="1"/>
</dbReference>
<dbReference type="SUPFAM" id="SSF57850">
    <property type="entry name" value="RING/U-box"/>
    <property type="match status" value="1"/>
</dbReference>
<evidence type="ECO:0000313" key="19">
    <source>
        <dbReference type="EMBL" id="KAK7093884.1"/>
    </source>
</evidence>
<dbReference type="PROSITE" id="PS50297">
    <property type="entry name" value="ANK_REP_REGION"/>
    <property type="match status" value="5"/>
</dbReference>
<dbReference type="InterPro" id="IPR000433">
    <property type="entry name" value="Znf_ZZ"/>
</dbReference>
<evidence type="ECO:0000256" key="4">
    <source>
        <dbReference type="ARBA" id="ARBA00012483"/>
    </source>
</evidence>
<dbReference type="PROSITE" id="PS51416">
    <property type="entry name" value="MIB_HERC2"/>
    <property type="match status" value="2"/>
</dbReference>
<keyword evidence="13 14" id="KW-0040">ANK repeat</keyword>
<feature type="repeat" description="ANK" evidence="14">
    <location>
        <begin position="625"/>
        <end position="649"/>
    </location>
</feature>
<dbReference type="Pfam" id="PF00569">
    <property type="entry name" value="ZZ"/>
    <property type="match status" value="1"/>
</dbReference>
<evidence type="ECO:0000256" key="12">
    <source>
        <dbReference type="ARBA" id="ARBA00022976"/>
    </source>
</evidence>
<evidence type="ECO:0000256" key="9">
    <source>
        <dbReference type="ARBA" id="ARBA00022771"/>
    </source>
</evidence>
<evidence type="ECO:0000256" key="13">
    <source>
        <dbReference type="ARBA" id="ARBA00023043"/>
    </source>
</evidence>
<dbReference type="SMART" id="SM00291">
    <property type="entry name" value="ZnF_ZZ"/>
    <property type="match status" value="1"/>
</dbReference>
<feature type="repeat" description="ANK" evidence="14">
    <location>
        <begin position="524"/>
        <end position="556"/>
    </location>
</feature>
<dbReference type="Pfam" id="PF13637">
    <property type="entry name" value="Ank_4"/>
    <property type="match status" value="1"/>
</dbReference>
<dbReference type="GO" id="GO:0008270">
    <property type="term" value="F:zinc ion binding"/>
    <property type="evidence" value="ECO:0007669"/>
    <property type="project" value="UniProtKB-KW"/>
</dbReference>
<evidence type="ECO:0000259" key="18">
    <source>
        <dbReference type="PROSITE" id="PS51416"/>
    </source>
</evidence>
<keyword evidence="8" id="KW-0677">Repeat</keyword>
<evidence type="ECO:0000259" key="16">
    <source>
        <dbReference type="PROSITE" id="PS50089"/>
    </source>
</evidence>
<keyword evidence="5" id="KW-0963">Cytoplasm</keyword>
<feature type="domain" description="MIB/HERC2" evidence="18">
    <location>
        <begin position="1"/>
        <end position="65"/>
    </location>
</feature>
<dbReference type="SMART" id="SM00248">
    <property type="entry name" value="ANK"/>
    <property type="match status" value="8"/>
</dbReference>
<evidence type="ECO:0000256" key="15">
    <source>
        <dbReference type="PROSITE-ProRule" id="PRU00228"/>
    </source>
</evidence>
<protein>
    <recommendedName>
        <fullName evidence="4">RING-type E3 ubiquitin transferase</fullName>
        <ecNumber evidence="4">2.3.2.27</ecNumber>
    </recommendedName>
</protein>
<dbReference type="Gene3D" id="1.25.40.20">
    <property type="entry name" value="Ankyrin repeat-containing domain"/>
    <property type="match status" value="3"/>
</dbReference>
<keyword evidence="7" id="KW-0479">Metal-binding</keyword>
<dbReference type="Gene3D" id="2.30.30.40">
    <property type="entry name" value="SH3 Domains"/>
    <property type="match status" value="2"/>
</dbReference>
<dbReference type="GO" id="GO:0061630">
    <property type="term" value="F:ubiquitin protein ligase activity"/>
    <property type="evidence" value="ECO:0007669"/>
    <property type="project" value="UniProtKB-EC"/>
</dbReference>
<evidence type="ECO:0000256" key="10">
    <source>
        <dbReference type="ARBA" id="ARBA00022786"/>
    </source>
</evidence>
<keyword evidence="20" id="KW-1185">Reference proteome</keyword>
<dbReference type="FunFam" id="2.30.30.40:FF:000078">
    <property type="entry name" value="Putative e3 ubiquitin-protein ligase mib2"/>
    <property type="match status" value="1"/>
</dbReference>
<name>A0AAN9AVQ6_9CAEN</name>
<feature type="repeat" description="ANK" evidence="14">
    <location>
        <begin position="458"/>
        <end position="490"/>
    </location>
</feature>
<feature type="domain" description="ZZ-type" evidence="17">
    <location>
        <begin position="71"/>
        <end position="123"/>
    </location>
</feature>
<dbReference type="InterPro" id="IPR036770">
    <property type="entry name" value="Ankyrin_rpt-contain_sf"/>
</dbReference>
<dbReference type="SUPFAM" id="SSF159034">
    <property type="entry name" value="Mib/herc2 domain-like"/>
    <property type="match status" value="2"/>
</dbReference>
<dbReference type="Pfam" id="PF12796">
    <property type="entry name" value="Ank_2"/>
    <property type="match status" value="2"/>
</dbReference>
<keyword evidence="9 15" id="KW-0863">Zinc-finger</keyword>
<reference evidence="19 20" key="1">
    <citation type="submission" date="2024-02" db="EMBL/GenBank/DDBJ databases">
        <title>Chromosome-scale genome assembly of the rough periwinkle Littorina saxatilis.</title>
        <authorList>
            <person name="De Jode A."/>
            <person name="Faria R."/>
            <person name="Formenti G."/>
            <person name="Sims Y."/>
            <person name="Smith T.P."/>
            <person name="Tracey A."/>
            <person name="Wood J.M.D."/>
            <person name="Zagrodzka Z.B."/>
            <person name="Johannesson K."/>
            <person name="Butlin R.K."/>
            <person name="Leder E.H."/>
        </authorList>
    </citation>
    <scope>NUCLEOTIDE SEQUENCE [LARGE SCALE GENOMIC DNA]</scope>
    <source>
        <strain evidence="19">Snail1</strain>
        <tissue evidence="19">Muscle</tissue>
    </source>
</reference>
<dbReference type="EC" id="2.3.2.27" evidence="4"/>
<dbReference type="InterPro" id="IPR040847">
    <property type="entry name" value="SH3_15"/>
</dbReference>
<gene>
    <name evidence="19" type="ORF">V1264_007567</name>
</gene>
<dbReference type="GO" id="GO:0005737">
    <property type="term" value="C:cytoplasm"/>
    <property type="evidence" value="ECO:0007669"/>
    <property type="project" value="UniProtKB-SubCell"/>
</dbReference>
<feature type="repeat" description="ANK" evidence="14">
    <location>
        <begin position="659"/>
        <end position="691"/>
    </location>
</feature>